<evidence type="ECO:0000256" key="1">
    <source>
        <dbReference type="SAM" id="MobiDB-lite"/>
    </source>
</evidence>
<dbReference type="EMBL" id="MWML01000604">
    <property type="protein sequence ID" value="TCG02946.1"/>
    <property type="molecule type" value="Genomic_DNA"/>
</dbReference>
<evidence type="ECO:0000313" key="3">
    <source>
        <dbReference type="Proteomes" id="UP000294200"/>
    </source>
</evidence>
<feature type="region of interest" description="Disordered" evidence="1">
    <location>
        <begin position="239"/>
        <end position="263"/>
    </location>
</feature>
<keyword evidence="3" id="KW-1185">Reference proteome</keyword>
<comment type="caution">
    <text evidence="2">The sequence shown here is derived from an EMBL/GenBank/DDBJ whole genome shotgun (WGS) entry which is preliminary data.</text>
</comment>
<dbReference type="AlphaFoldDB" id="A0A4R0WZ25"/>
<evidence type="ECO:0000313" key="2">
    <source>
        <dbReference type="EMBL" id="TCG02946.1"/>
    </source>
</evidence>
<gene>
    <name evidence="2" type="ORF">BZM27_52085</name>
</gene>
<sequence>MRDINVWAYSADFGTLCRNAKLDTSTGLSYPTGDTHGQAGWDVAVQFSTLDELAKKLSDGLPMPRQFCRQRFKDCEPIARGEISRLAIMAHGDHGGKVAVNGKDSSTFLTADNVASFHNSLHSIGLYTRDKSTILLTSCIAGQGENGTRLLKALSGVWPGRWVVGFATIGYRHPGAMSRSGDACELPGMRDTDAPDPLFASGPRFDKLWGDFEKMPWASEKSINAKVVLNGVVQRCPPDERCTPATPLIKKPAPQSPRMKPRK</sequence>
<proteinExistence type="predicted"/>
<protein>
    <submittedName>
        <fullName evidence="2">Uncharacterized protein</fullName>
    </submittedName>
</protein>
<accession>A0A4R0WZ25</accession>
<reference evidence="2 3" key="1">
    <citation type="submission" date="2017-02" db="EMBL/GenBank/DDBJ databases">
        <title>Paraburkholderia sophoroidis sp. nov. and Paraburkholderia steynii sp. nov. rhizobial symbionts of the fynbos legume Hypocalyptus sophoroides.</title>
        <authorList>
            <person name="Steenkamp E.T."/>
            <person name="Beukes C.W."/>
            <person name="Van Zyl E."/>
            <person name="Avontuur J."/>
            <person name="Chan W.Y."/>
            <person name="Hassen A."/>
            <person name="Palmer M."/>
            <person name="Mthombeni L."/>
            <person name="Phalane F."/>
            <person name="Sereme K."/>
            <person name="Venter S.N."/>
        </authorList>
    </citation>
    <scope>NUCLEOTIDE SEQUENCE [LARGE SCALE GENOMIC DNA]</scope>
    <source>
        <strain evidence="2 3">HC1.1ba</strain>
    </source>
</reference>
<organism evidence="2 3">
    <name type="scientific">Paraburkholderia steynii</name>
    <dbReference type="NCBI Taxonomy" id="1245441"/>
    <lineage>
        <taxon>Bacteria</taxon>
        <taxon>Pseudomonadati</taxon>
        <taxon>Pseudomonadota</taxon>
        <taxon>Betaproteobacteria</taxon>
        <taxon>Burkholderiales</taxon>
        <taxon>Burkholderiaceae</taxon>
        <taxon>Paraburkholderia</taxon>
    </lineage>
</organism>
<dbReference type="Proteomes" id="UP000294200">
    <property type="component" value="Unassembled WGS sequence"/>
</dbReference>
<name>A0A4R0WZ25_9BURK</name>